<evidence type="ECO:0000313" key="3">
    <source>
        <dbReference type="EMBL" id="TCL53539.1"/>
    </source>
</evidence>
<dbReference type="Pfam" id="PF25023">
    <property type="entry name" value="TEN_YD-shell"/>
    <property type="match status" value="1"/>
</dbReference>
<comment type="caution">
    <text evidence="3">The sequence shown here is derived from an EMBL/GenBank/DDBJ whole genome shotgun (WGS) entry which is preliminary data.</text>
</comment>
<evidence type="ECO:0000259" key="2">
    <source>
        <dbReference type="Pfam" id="PF25023"/>
    </source>
</evidence>
<dbReference type="RefSeq" id="WP_132018379.1">
    <property type="nucleotide sequence ID" value="NZ_SLUN01000081.1"/>
</dbReference>
<organism evidence="3 4">
    <name type="scientific">Hydrogenispora ethanolica</name>
    <dbReference type="NCBI Taxonomy" id="1082276"/>
    <lineage>
        <taxon>Bacteria</taxon>
        <taxon>Bacillati</taxon>
        <taxon>Bacillota</taxon>
        <taxon>Hydrogenispora</taxon>
    </lineage>
</organism>
<dbReference type="SUPFAM" id="SSF53955">
    <property type="entry name" value="Lysozyme-like"/>
    <property type="match status" value="1"/>
</dbReference>
<dbReference type="InterPro" id="IPR056823">
    <property type="entry name" value="TEN-like_YD-shell"/>
</dbReference>
<dbReference type="PANTHER" id="PTHR34408:SF2">
    <property type="entry name" value="CELL WALL-BINDING PROTEIN YWSB"/>
    <property type="match status" value="1"/>
</dbReference>
<keyword evidence="1" id="KW-0677">Repeat</keyword>
<dbReference type="InterPro" id="IPR023346">
    <property type="entry name" value="Lysozyme-like_dom_sf"/>
</dbReference>
<feature type="non-terminal residue" evidence="3">
    <location>
        <position position="1"/>
    </location>
</feature>
<accession>A0A4R1QIT2</accession>
<proteinExistence type="predicted"/>
<dbReference type="OrthoDB" id="308800at2"/>
<evidence type="ECO:0000256" key="1">
    <source>
        <dbReference type="ARBA" id="ARBA00022737"/>
    </source>
</evidence>
<dbReference type="InterPro" id="IPR022385">
    <property type="entry name" value="Rhs_assc_core"/>
</dbReference>
<sequence length="396" mass="43409">FGFTGKEYDPDTGLYYFNARWYDSELGRFISADPAADPQNPNLYSYCGNNPVIRSDPDGQFWQIIIGALIGGFSSERNGGDFWTGALMGAISGGISMGVNNALVNWAGMSANALGTNVLSGAISGGITSEAFGGDFWSGAGQGALMGGVSWQVNKWFGNTFDKWAGDSRGKQAVANGAQNVVTAVFMRQDAGLAFVNGTFASYSRSVVNKYKPTAKEGTQKVTAEQLKELGWKNVTDDVVESLNNTLKKYDITTPERIRHFLSQCMQETNKGQWPTEQDFGDKGYFQRMYDGRKDLGNQPGDGIKYRGGGAIHLTGKNQYKAFADAMDDPRIMEGADYVAKNYFWEAGGYWWKTHGMNAIIDSGASVRQVTKMVNGGYNGLSNREFYYNLCRKVIK</sequence>
<dbReference type="PANTHER" id="PTHR34408">
    <property type="entry name" value="FAMILY PROTEIN, PUTATIVE-RELATED"/>
    <property type="match status" value="1"/>
</dbReference>
<dbReference type="InterPro" id="IPR052354">
    <property type="entry name" value="Cell_Wall_Dynamics_Protein"/>
</dbReference>
<dbReference type="EMBL" id="SLUN01000081">
    <property type="protein sequence ID" value="TCL53539.1"/>
    <property type="molecule type" value="Genomic_DNA"/>
</dbReference>
<dbReference type="AlphaFoldDB" id="A0A4R1QIT2"/>
<dbReference type="NCBIfam" id="TIGR03696">
    <property type="entry name" value="Rhs_assc_core"/>
    <property type="match status" value="1"/>
</dbReference>
<dbReference type="PRINTS" id="PR00394">
    <property type="entry name" value="RHSPROTEIN"/>
</dbReference>
<feature type="domain" description="Teneurin-like YD-shell" evidence="2">
    <location>
        <begin position="1"/>
        <end position="52"/>
    </location>
</feature>
<gene>
    <name evidence="3" type="ORF">EDC14_10811</name>
</gene>
<keyword evidence="4" id="KW-1185">Reference proteome</keyword>
<evidence type="ECO:0000313" key="4">
    <source>
        <dbReference type="Proteomes" id="UP000295008"/>
    </source>
</evidence>
<name>A0A4R1QIT2_HYDET</name>
<dbReference type="Gene3D" id="1.10.530.10">
    <property type="match status" value="1"/>
</dbReference>
<dbReference type="Gene3D" id="2.180.10.10">
    <property type="entry name" value="RHS repeat-associated core"/>
    <property type="match status" value="1"/>
</dbReference>
<dbReference type="Proteomes" id="UP000295008">
    <property type="component" value="Unassembled WGS sequence"/>
</dbReference>
<reference evidence="3 4" key="1">
    <citation type="submission" date="2019-03" db="EMBL/GenBank/DDBJ databases">
        <title>Genomic Encyclopedia of Type Strains, Phase IV (KMG-IV): sequencing the most valuable type-strain genomes for metagenomic binning, comparative biology and taxonomic classification.</title>
        <authorList>
            <person name="Goeker M."/>
        </authorList>
    </citation>
    <scope>NUCLEOTIDE SEQUENCE [LARGE SCALE GENOMIC DNA]</scope>
    <source>
        <strain evidence="3 4">LX-B</strain>
    </source>
</reference>
<protein>
    <submittedName>
        <fullName evidence="3">RHS repeat-associated protein</fullName>
    </submittedName>
</protein>